<feature type="region of interest" description="Disordered" evidence="1">
    <location>
        <begin position="1"/>
        <end position="110"/>
    </location>
</feature>
<proteinExistence type="predicted"/>
<reference evidence="2 3" key="1">
    <citation type="journal article" date="2014" name="Agronomy (Basel)">
        <title>A Draft Genome Sequence for Ensete ventricosum, the Drought-Tolerant Tree Against Hunger.</title>
        <authorList>
            <person name="Harrison J."/>
            <person name="Moore K.A."/>
            <person name="Paszkiewicz K."/>
            <person name="Jones T."/>
            <person name="Grant M."/>
            <person name="Ambacheew D."/>
            <person name="Muzemil S."/>
            <person name="Studholme D.J."/>
        </authorList>
    </citation>
    <scope>NUCLEOTIDE SEQUENCE [LARGE SCALE GENOMIC DNA]</scope>
</reference>
<evidence type="ECO:0000313" key="3">
    <source>
        <dbReference type="Proteomes" id="UP000287651"/>
    </source>
</evidence>
<dbReference type="Proteomes" id="UP000287651">
    <property type="component" value="Unassembled WGS sequence"/>
</dbReference>
<dbReference type="AlphaFoldDB" id="A0A426X732"/>
<organism evidence="2 3">
    <name type="scientific">Ensete ventricosum</name>
    <name type="common">Abyssinian banana</name>
    <name type="synonym">Musa ensete</name>
    <dbReference type="NCBI Taxonomy" id="4639"/>
    <lineage>
        <taxon>Eukaryota</taxon>
        <taxon>Viridiplantae</taxon>
        <taxon>Streptophyta</taxon>
        <taxon>Embryophyta</taxon>
        <taxon>Tracheophyta</taxon>
        <taxon>Spermatophyta</taxon>
        <taxon>Magnoliopsida</taxon>
        <taxon>Liliopsida</taxon>
        <taxon>Zingiberales</taxon>
        <taxon>Musaceae</taxon>
        <taxon>Ensete</taxon>
    </lineage>
</organism>
<name>A0A426X732_ENSVE</name>
<protein>
    <submittedName>
        <fullName evidence="2">Uncharacterized protein</fullName>
    </submittedName>
</protein>
<sequence length="190" mass="21481">MHQGLGRSRIPASQPWRKHLRPQRGCNAAPATKNSWGSRPRAGSLVRAPLSFGAVSSPPELPPPWKRERGPIRHRPLERGDAGRELRKLPRHRHENPIVHRDEAHDGDADEDLQGCRRHFEVEVYEAYPPVQGAALLGEERRRLAKYHSVSQAGRPCRQQSKQPLGAFSTTNIPADEFIVFLGRRRGIRS</sequence>
<feature type="compositionally biased region" description="Basic and acidic residues" evidence="1">
    <location>
        <begin position="65"/>
        <end position="88"/>
    </location>
</feature>
<evidence type="ECO:0000313" key="2">
    <source>
        <dbReference type="EMBL" id="RRT35291.1"/>
    </source>
</evidence>
<gene>
    <name evidence="2" type="ORF">B296_00046467</name>
</gene>
<comment type="caution">
    <text evidence="2">The sequence shown here is derived from an EMBL/GenBank/DDBJ whole genome shotgun (WGS) entry which is preliminary data.</text>
</comment>
<accession>A0A426X732</accession>
<feature type="compositionally biased region" description="Basic and acidic residues" evidence="1">
    <location>
        <begin position="95"/>
        <end position="107"/>
    </location>
</feature>
<evidence type="ECO:0000256" key="1">
    <source>
        <dbReference type="SAM" id="MobiDB-lite"/>
    </source>
</evidence>
<dbReference type="EMBL" id="AMZH03025250">
    <property type="protein sequence ID" value="RRT35291.1"/>
    <property type="molecule type" value="Genomic_DNA"/>
</dbReference>